<gene>
    <name evidence="2" type="ordered locus">Nitsa_0787</name>
</gene>
<dbReference type="PANTHER" id="PTHR36443">
    <property type="entry name" value="BSR5223 PROTEIN"/>
    <property type="match status" value="1"/>
</dbReference>
<protein>
    <recommendedName>
        <fullName evidence="4">DUF2905 domain-containing protein</fullName>
    </recommendedName>
</protein>
<dbReference type="KEGG" id="nsa:Nitsa_0787"/>
<reference evidence="2 3" key="1">
    <citation type="journal article" date="2011" name="Stand. Genomic Sci.">
        <title>Complete genome sequence of Nitratifractor salsuginis type strain (E9I37-1).</title>
        <authorList>
            <person name="Anderson I."/>
            <person name="Sikorski J."/>
            <person name="Zeytun A."/>
            <person name="Nolan M."/>
            <person name="Lapidus A."/>
            <person name="Lucas S."/>
            <person name="Hammon N."/>
            <person name="Deshpande S."/>
            <person name="Cheng J.F."/>
            <person name="Tapia R."/>
            <person name="Han C."/>
            <person name="Goodwin L."/>
            <person name="Pitluck S."/>
            <person name="Liolios K."/>
            <person name="Pagani I."/>
            <person name="Ivanova N."/>
            <person name="Huntemann M."/>
            <person name="Mavromatis K."/>
            <person name="Ovchinikova G."/>
            <person name="Pati A."/>
            <person name="Chen A."/>
            <person name="Palaniappan K."/>
            <person name="Land M."/>
            <person name="Hauser L."/>
            <person name="Brambilla E.M."/>
            <person name="Ngatchou-Djao O.D."/>
            <person name="Rohde M."/>
            <person name="Tindall B.J."/>
            <person name="Goker M."/>
            <person name="Detter J.C."/>
            <person name="Woyke T."/>
            <person name="Bristow J."/>
            <person name="Eisen J.A."/>
            <person name="Markowitz V."/>
            <person name="Hugenholtz P."/>
            <person name="Klenk H.P."/>
            <person name="Kyrpides N.C."/>
        </authorList>
    </citation>
    <scope>NUCLEOTIDE SEQUENCE [LARGE SCALE GENOMIC DNA]</scope>
    <source>
        <strain evidence="3">DSM 16511 / JCM 12458 / E9I37-1</strain>
    </source>
</reference>
<name>E6X2B7_NITSE</name>
<organism evidence="2 3">
    <name type="scientific">Nitratifractor salsuginis (strain DSM 16511 / JCM 12458 / E9I37-1)</name>
    <dbReference type="NCBI Taxonomy" id="749222"/>
    <lineage>
        <taxon>Bacteria</taxon>
        <taxon>Pseudomonadati</taxon>
        <taxon>Campylobacterota</taxon>
        <taxon>Epsilonproteobacteria</taxon>
        <taxon>Campylobacterales</taxon>
        <taxon>Sulfurovaceae</taxon>
        <taxon>Nitratifractor</taxon>
    </lineage>
</organism>
<dbReference type="STRING" id="749222.Nitsa_0787"/>
<dbReference type="Proteomes" id="UP000008633">
    <property type="component" value="Chromosome"/>
</dbReference>
<proteinExistence type="predicted"/>
<dbReference type="eggNOG" id="COG3071">
    <property type="taxonomic scope" value="Bacteria"/>
</dbReference>
<feature type="transmembrane region" description="Helical" evidence="1">
    <location>
        <begin position="44"/>
        <end position="64"/>
    </location>
</feature>
<keyword evidence="3" id="KW-1185">Reference proteome</keyword>
<dbReference type="HOGENOM" id="CLU_181383_0_0_7"/>
<dbReference type="PANTHER" id="PTHR36443:SF1">
    <property type="entry name" value="BSR5223 PROTEIN"/>
    <property type="match status" value="1"/>
</dbReference>
<accession>E6X2B7</accession>
<evidence type="ECO:0000256" key="1">
    <source>
        <dbReference type="SAM" id="Phobius"/>
    </source>
</evidence>
<keyword evidence="1" id="KW-1133">Transmembrane helix</keyword>
<keyword evidence="1" id="KW-0812">Transmembrane</keyword>
<dbReference type="Pfam" id="PF11146">
    <property type="entry name" value="DUF2905"/>
    <property type="match status" value="1"/>
</dbReference>
<evidence type="ECO:0000313" key="3">
    <source>
        <dbReference type="Proteomes" id="UP000008633"/>
    </source>
</evidence>
<dbReference type="EMBL" id="CP002452">
    <property type="protein sequence ID" value="ADV46052.1"/>
    <property type="molecule type" value="Genomic_DNA"/>
</dbReference>
<reference evidence="3" key="2">
    <citation type="submission" date="2011-01" db="EMBL/GenBank/DDBJ databases">
        <title>The complete genome of Nitratifractor salsuginis DSM 16511.</title>
        <authorList>
            <consortium name="US DOE Joint Genome Institute (JGI-PGF)"/>
            <person name="Lucas S."/>
            <person name="Copeland A."/>
            <person name="Lapidus A."/>
            <person name="Bruce D."/>
            <person name="Goodwin L."/>
            <person name="Pitluck S."/>
            <person name="Kyrpides N."/>
            <person name="Mavromatis K."/>
            <person name="Ivanova N."/>
            <person name="Mikhailova N."/>
            <person name="Zeytun A."/>
            <person name="Detter J.C."/>
            <person name="Tapia R."/>
            <person name="Han C."/>
            <person name="Land M."/>
            <person name="Hauser L."/>
            <person name="Markowitz V."/>
            <person name="Cheng J.-F."/>
            <person name="Hugenholtz P."/>
            <person name="Woyke T."/>
            <person name="Wu D."/>
            <person name="Tindall B."/>
            <person name="Schuetze A."/>
            <person name="Brambilla E."/>
            <person name="Klenk H.-P."/>
            <person name="Eisen J.A."/>
        </authorList>
    </citation>
    <scope>NUCLEOTIDE SEQUENCE [LARGE SCALE GENOMIC DNA]</scope>
    <source>
        <strain evidence="3">DSM 16511 / JCM 12458 / E9I37-1</strain>
    </source>
</reference>
<dbReference type="RefSeq" id="WP_013553746.1">
    <property type="nucleotide sequence ID" value="NC_014935.1"/>
</dbReference>
<dbReference type="InterPro" id="IPR021320">
    <property type="entry name" value="DUF2905"/>
</dbReference>
<dbReference type="AlphaFoldDB" id="E6X2B7"/>
<sequence>MGKVLMVLGLFLILLGAALQYGLLGWFGKLPGDIRYQGENFVFYAPITSMLLLSILFSLILWLFNR</sequence>
<evidence type="ECO:0008006" key="4">
    <source>
        <dbReference type="Google" id="ProtNLM"/>
    </source>
</evidence>
<evidence type="ECO:0000313" key="2">
    <source>
        <dbReference type="EMBL" id="ADV46052.1"/>
    </source>
</evidence>
<keyword evidence="1" id="KW-0472">Membrane</keyword>